<dbReference type="PANTHER" id="PTHR43433:SF5">
    <property type="entry name" value="AB HYDROLASE-1 DOMAIN-CONTAINING PROTEIN"/>
    <property type="match status" value="1"/>
</dbReference>
<dbReference type="EMBL" id="JAPMXC010000001">
    <property type="protein sequence ID" value="MCY0386820.1"/>
    <property type="molecule type" value="Genomic_DNA"/>
</dbReference>
<dbReference type="GO" id="GO:0016787">
    <property type="term" value="F:hydrolase activity"/>
    <property type="evidence" value="ECO:0007669"/>
    <property type="project" value="UniProtKB-KW"/>
</dbReference>
<dbReference type="RefSeq" id="WP_267846457.1">
    <property type="nucleotide sequence ID" value="NZ_JAPMXC010000001.1"/>
</dbReference>
<reference evidence="2" key="1">
    <citation type="submission" date="2022-11" db="EMBL/GenBank/DDBJ databases">
        <title>Robbsia betulipollinis sp. nov., isolated from pollen of birch (Betula pendula).</title>
        <authorList>
            <person name="Shi H."/>
            <person name="Ambika Manirajan B."/>
            <person name="Ratering S."/>
            <person name="Geissler-Plaum R."/>
            <person name="Schnell S."/>
        </authorList>
    </citation>
    <scope>NUCLEOTIDE SEQUENCE</scope>
    <source>
        <strain evidence="2">Bb-Pol-6</strain>
    </source>
</reference>
<accession>A0ABT3ZKL9</accession>
<sequence length="245" mass="26213">MDDMPRITLAGGERAGPTLVCLPGAMCSPHVFAGMARLSGFPALALAWLEDDGPHDLVSIAARVSRAITDLPSVILVGHSMGTPIAMLTALQEAESGGSRIHGLVLSNSGANTRGHGDIAALIDRIRHDWNASFWDAFIARCFHTPPSQPLLEQARRYPGRLRQQAVIDVLSSQQEMDFLPLLARLSGTPVAVIHGRHDPARTIGHARELADGIAGAQLHVFDTGHTSCAEDPGRFAEVLRETFG</sequence>
<dbReference type="InterPro" id="IPR029058">
    <property type="entry name" value="AB_hydrolase_fold"/>
</dbReference>
<comment type="caution">
    <text evidence="2">The sequence shown here is derived from an EMBL/GenBank/DDBJ whole genome shotgun (WGS) entry which is preliminary data.</text>
</comment>
<keyword evidence="3" id="KW-1185">Reference proteome</keyword>
<dbReference type="InterPro" id="IPR050471">
    <property type="entry name" value="AB_hydrolase"/>
</dbReference>
<protein>
    <submittedName>
        <fullName evidence="2">Alpha/beta hydrolase</fullName>
    </submittedName>
</protein>
<dbReference type="SUPFAM" id="SSF53474">
    <property type="entry name" value="alpha/beta-Hydrolases"/>
    <property type="match status" value="1"/>
</dbReference>
<evidence type="ECO:0000313" key="3">
    <source>
        <dbReference type="Proteomes" id="UP001082899"/>
    </source>
</evidence>
<proteinExistence type="predicted"/>
<evidence type="ECO:0000259" key="1">
    <source>
        <dbReference type="Pfam" id="PF12697"/>
    </source>
</evidence>
<feature type="domain" description="AB hydrolase-1" evidence="1">
    <location>
        <begin position="19"/>
        <end position="239"/>
    </location>
</feature>
<dbReference type="Gene3D" id="3.40.50.1820">
    <property type="entry name" value="alpha/beta hydrolase"/>
    <property type="match status" value="1"/>
</dbReference>
<gene>
    <name evidence="2" type="ORF">OVY01_06145</name>
</gene>
<dbReference type="InterPro" id="IPR000073">
    <property type="entry name" value="AB_hydrolase_1"/>
</dbReference>
<name>A0ABT3ZKL9_9BURK</name>
<dbReference type="PANTHER" id="PTHR43433">
    <property type="entry name" value="HYDROLASE, ALPHA/BETA FOLD FAMILY PROTEIN"/>
    <property type="match status" value="1"/>
</dbReference>
<organism evidence="2 3">
    <name type="scientific">Robbsia betulipollinis</name>
    <dbReference type="NCBI Taxonomy" id="2981849"/>
    <lineage>
        <taxon>Bacteria</taxon>
        <taxon>Pseudomonadati</taxon>
        <taxon>Pseudomonadota</taxon>
        <taxon>Betaproteobacteria</taxon>
        <taxon>Burkholderiales</taxon>
        <taxon>Burkholderiaceae</taxon>
        <taxon>Robbsia</taxon>
    </lineage>
</organism>
<dbReference type="Proteomes" id="UP001082899">
    <property type="component" value="Unassembled WGS sequence"/>
</dbReference>
<dbReference type="Pfam" id="PF12697">
    <property type="entry name" value="Abhydrolase_6"/>
    <property type="match status" value="1"/>
</dbReference>
<evidence type="ECO:0000313" key="2">
    <source>
        <dbReference type="EMBL" id="MCY0386820.1"/>
    </source>
</evidence>
<keyword evidence="2" id="KW-0378">Hydrolase</keyword>